<sequence length="110" mass="12011">MFYSVLIKFVHDHLITGMSSVIIVVGDSGMDVVGLISGGKDSCYNMMCAVKQGHRIVALANLHPPEGNGELDSFMYQSVGSDGVKVGVFFLLQVLITEISILNHIQEKWI</sequence>
<evidence type="ECO:0000313" key="1">
    <source>
        <dbReference type="Proteomes" id="UP000095283"/>
    </source>
</evidence>
<organism evidence="1 2">
    <name type="scientific">Heterorhabditis bacteriophora</name>
    <name type="common">Entomopathogenic nematode worm</name>
    <dbReference type="NCBI Taxonomy" id="37862"/>
    <lineage>
        <taxon>Eukaryota</taxon>
        <taxon>Metazoa</taxon>
        <taxon>Ecdysozoa</taxon>
        <taxon>Nematoda</taxon>
        <taxon>Chromadorea</taxon>
        <taxon>Rhabditida</taxon>
        <taxon>Rhabditina</taxon>
        <taxon>Rhabditomorpha</taxon>
        <taxon>Strongyloidea</taxon>
        <taxon>Heterorhabditidae</taxon>
        <taxon>Heterorhabditis</taxon>
    </lineage>
</organism>
<dbReference type="PANTHER" id="PTHR12196">
    <property type="entry name" value="DOMAIN OF UNKNOWN FUNCTION 71 DUF71 -CONTAINING PROTEIN"/>
    <property type="match status" value="1"/>
</dbReference>
<dbReference type="WBParaSite" id="Hba_19503">
    <property type="protein sequence ID" value="Hba_19503"/>
    <property type="gene ID" value="Hba_19503"/>
</dbReference>
<accession>A0A1I7XPP1</accession>
<dbReference type="SUPFAM" id="SSF52402">
    <property type="entry name" value="Adenine nucleotide alpha hydrolases-like"/>
    <property type="match status" value="1"/>
</dbReference>
<dbReference type="GO" id="GO:0017178">
    <property type="term" value="F:diphthine-ammonia ligase activity"/>
    <property type="evidence" value="ECO:0007669"/>
    <property type="project" value="TreeGrafter"/>
</dbReference>
<dbReference type="AlphaFoldDB" id="A0A1I7XPP1"/>
<keyword evidence="1" id="KW-1185">Reference proteome</keyword>
<dbReference type="InterPro" id="IPR014729">
    <property type="entry name" value="Rossmann-like_a/b/a_fold"/>
</dbReference>
<protein>
    <submittedName>
        <fullName evidence="2">Diphthamide synthetase</fullName>
    </submittedName>
</protein>
<dbReference type="GO" id="GO:0017183">
    <property type="term" value="P:protein histidyl modification to diphthamide"/>
    <property type="evidence" value="ECO:0007669"/>
    <property type="project" value="TreeGrafter"/>
</dbReference>
<dbReference type="Gene3D" id="3.40.50.620">
    <property type="entry name" value="HUPs"/>
    <property type="match status" value="1"/>
</dbReference>
<reference evidence="2" key="1">
    <citation type="submission" date="2016-11" db="UniProtKB">
        <authorList>
            <consortium name="WormBaseParasite"/>
        </authorList>
    </citation>
    <scope>IDENTIFICATION</scope>
</reference>
<evidence type="ECO:0000313" key="2">
    <source>
        <dbReference type="WBParaSite" id="Hba_19503"/>
    </source>
</evidence>
<dbReference type="Proteomes" id="UP000095283">
    <property type="component" value="Unplaced"/>
</dbReference>
<name>A0A1I7XPP1_HETBA</name>
<dbReference type="InterPro" id="IPR030662">
    <property type="entry name" value="DPH6/MJ0570"/>
</dbReference>
<proteinExistence type="predicted"/>
<dbReference type="PANTHER" id="PTHR12196:SF2">
    <property type="entry name" value="DIPHTHINE--AMMONIA LIGASE"/>
    <property type="match status" value="1"/>
</dbReference>